<evidence type="ECO:0000256" key="8">
    <source>
        <dbReference type="RuleBase" id="RU003942"/>
    </source>
</evidence>
<dbReference type="InterPro" id="IPR000390">
    <property type="entry name" value="Small_drug/metabolite_transptr"/>
</dbReference>
<dbReference type="GO" id="GO:0005886">
    <property type="term" value="C:plasma membrane"/>
    <property type="evidence" value="ECO:0007669"/>
    <property type="project" value="UniProtKB-SubCell"/>
</dbReference>
<dbReference type="GeneID" id="78341007"/>
<dbReference type="FunFam" id="1.10.3730.20:FF:000001">
    <property type="entry name" value="Quaternary ammonium compound resistance transporter SugE"/>
    <property type="match status" value="1"/>
</dbReference>
<evidence type="ECO:0000256" key="3">
    <source>
        <dbReference type="ARBA" id="ARBA00022475"/>
    </source>
</evidence>
<evidence type="ECO:0000256" key="1">
    <source>
        <dbReference type="ARBA" id="ARBA00004651"/>
    </source>
</evidence>
<dbReference type="EMBL" id="AP019735">
    <property type="protein sequence ID" value="BBL02971.1"/>
    <property type="molecule type" value="Genomic_DNA"/>
</dbReference>
<keyword evidence="4 8" id="KW-0812">Transmembrane</keyword>
<evidence type="ECO:0000313" key="10">
    <source>
        <dbReference type="Proteomes" id="UP000318946"/>
    </source>
</evidence>
<dbReference type="GO" id="GO:1990961">
    <property type="term" value="P:xenobiotic detoxification by transmembrane export across the plasma membrane"/>
    <property type="evidence" value="ECO:0007669"/>
    <property type="project" value="UniProtKB-ARBA"/>
</dbReference>
<evidence type="ECO:0000256" key="2">
    <source>
        <dbReference type="ARBA" id="ARBA00022448"/>
    </source>
</evidence>
<dbReference type="PANTHER" id="PTHR30561">
    <property type="entry name" value="SMR FAMILY PROTON-DEPENDENT DRUG EFFLUX TRANSPORTER SUGE"/>
    <property type="match status" value="1"/>
</dbReference>
<dbReference type="InterPro" id="IPR045324">
    <property type="entry name" value="Small_multidrug_res"/>
</dbReference>
<evidence type="ECO:0000256" key="7">
    <source>
        <dbReference type="ARBA" id="ARBA00038032"/>
    </source>
</evidence>
<name>A0A3D2BCD8_9BACT</name>
<proteinExistence type="inferred from homology"/>
<dbReference type="STRING" id="1118061.GCA_000311925_02111"/>
<comment type="similarity">
    <text evidence="7 8">Belongs to the drug/metabolite transporter (DMT) superfamily. Small multidrug resistance (SMR) (TC 2.A.7.1) family.</text>
</comment>
<dbReference type="Proteomes" id="UP000318946">
    <property type="component" value="Chromosome"/>
</dbReference>
<gene>
    <name evidence="9" type="ORF">A5CBH24_02840</name>
</gene>
<evidence type="ECO:0000256" key="5">
    <source>
        <dbReference type="ARBA" id="ARBA00022989"/>
    </source>
</evidence>
<dbReference type="RefSeq" id="WP_141411960.1">
    <property type="nucleotide sequence ID" value="NZ_AP019735.1"/>
</dbReference>
<keyword evidence="6" id="KW-0472">Membrane</keyword>
<dbReference type="AlphaFoldDB" id="A0A3D2BCD8"/>
<dbReference type="Gene3D" id="1.10.3730.20">
    <property type="match status" value="1"/>
</dbReference>
<dbReference type="KEGG" id="acou:A5CBH24_02840"/>
<accession>A0A4Y1XQR4</accession>
<reference evidence="10" key="1">
    <citation type="submission" date="2019-06" db="EMBL/GenBank/DDBJ databases">
        <title>Alistipes onderdonkii subsp. vulgaris subsp. nov., Alistipes dispar sp. nov. and Alistipes communis sp. nov., isolated from human faeces, and creation of Alistipes onderdonkii subsp. onderdonkii subsp. nov.</title>
        <authorList>
            <person name="Sakamoto M."/>
            <person name="Ikeyama N."/>
            <person name="Ogata Y."/>
            <person name="Suda W."/>
            <person name="Iino T."/>
            <person name="Hattori M."/>
            <person name="Ohkuma M."/>
        </authorList>
    </citation>
    <scope>NUCLEOTIDE SEQUENCE [LARGE SCALE GENOMIC DNA]</scope>
    <source>
        <strain evidence="10">5CBH24</strain>
    </source>
</reference>
<sequence>MIGYIWLTAAIAAELAGTTLLKYTEGFSRLWPSLGCVAAYVFCFYALSKALHYMPLSIAYATWCALGIVAATLLSVLLFREQLTLTGIAGITLVVAGVVILNLWGGASH</sequence>
<dbReference type="Pfam" id="PF00893">
    <property type="entry name" value="Multi_Drug_Res"/>
    <property type="match status" value="1"/>
</dbReference>
<keyword evidence="2" id="KW-0813">Transport</keyword>
<evidence type="ECO:0000313" key="9">
    <source>
        <dbReference type="EMBL" id="BBL02971.1"/>
    </source>
</evidence>
<dbReference type="OrthoDB" id="21828at2"/>
<evidence type="ECO:0000256" key="6">
    <source>
        <dbReference type="ARBA" id="ARBA00023136"/>
    </source>
</evidence>
<accession>A0A3D2BCD8</accession>
<dbReference type="InterPro" id="IPR037185">
    <property type="entry name" value="EmrE-like"/>
</dbReference>
<evidence type="ECO:0000256" key="4">
    <source>
        <dbReference type="ARBA" id="ARBA00022692"/>
    </source>
</evidence>
<dbReference type="PANTHER" id="PTHR30561:SF1">
    <property type="entry name" value="MULTIDRUG TRANSPORTER EMRE"/>
    <property type="match status" value="1"/>
</dbReference>
<keyword evidence="3" id="KW-1003">Cell membrane</keyword>
<keyword evidence="5" id="KW-1133">Transmembrane helix</keyword>
<comment type="subcellular location">
    <subcellularLocation>
        <location evidence="1 8">Cell membrane</location>
        <topology evidence="1 8">Multi-pass membrane protein</topology>
    </subcellularLocation>
</comment>
<accession>A0A4Y1WPD0</accession>
<dbReference type="GO" id="GO:0022857">
    <property type="term" value="F:transmembrane transporter activity"/>
    <property type="evidence" value="ECO:0007669"/>
    <property type="project" value="InterPro"/>
</dbReference>
<protein>
    <submittedName>
        <fullName evidence="9">Quaternary ammonium compound efflux SMR transporter QacH</fullName>
    </submittedName>
</protein>
<organism evidence="9 10">
    <name type="scientific">Alistipes communis</name>
    <dbReference type="NCBI Taxonomy" id="2585118"/>
    <lineage>
        <taxon>Bacteria</taxon>
        <taxon>Pseudomonadati</taxon>
        <taxon>Bacteroidota</taxon>
        <taxon>Bacteroidia</taxon>
        <taxon>Bacteroidales</taxon>
        <taxon>Rikenellaceae</taxon>
        <taxon>Alistipes</taxon>
    </lineage>
</organism>
<dbReference type="SUPFAM" id="SSF103481">
    <property type="entry name" value="Multidrug resistance efflux transporter EmrE"/>
    <property type="match status" value="1"/>
</dbReference>
<keyword evidence="10" id="KW-1185">Reference proteome</keyword>